<dbReference type="GO" id="GO:0005634">
    <property type="term" value="C:nucleus"/>
    <property type="evidence" value="ECO:0007669"/>
    <property type="project" value="TreeGrafter"/>
</dbReference>
<dbReference type="Gramene" id="OB02G32920.1">
    <property type="protein sequence ID" value="OB02G32920.1"/>
    <property type="gene ID" value="OB02G32920"/>
</dbReference>
<evidence type="ECO:0000313" key="4">
    <source>
        <dbReference type="Proteomes" id="UP000006038"/>
    </source>
</evidence>
<proteinExistence type="predicted"/>
<organism evidence="3">
    <name type="scientific">Oryza brachyantha</name>
    <name type="common">malo sina</name>
    <dbReference type="NCBI Taxonomy" id="4533"/>
    <lineage>
        <taxon>Eukaryota</taxon>
        <taxon>Viridiplantae</taxon>
        <taxon>Streptophyta</taxon>
        <taxon>Embryophyta</taxon>
        <taxon>Tracheophyta</taxon>
        <taxon>Spermatophyta</taxon>
        <taxon>Magnoliopsida</taxon>
        <taxon>Liliopsida</taxon>
        <taxon>Poales</taxon>
        <taxon>Poaceae</taxon>
        <taxon>BOP clade</taxon>
        <taxon>Oryzoideae</taxon>
        <taxon>Oryzeae</taxon>
        <taxon>Oryzinae</taxon>
        <taxon>Oryza</taxon>
    </lineage>
</organism>
<dbReference type="Gene3D" id="3.40.30.10">
    <property type="entry name" value="Glutaredoxin"/>
    <property type="match status" value="1"/>
</dbReference>
<feature type="compositionally biased region" description="Polar residues" evidence="1">
    <location>
        <begin position="36"/>
        <end position="48"/>
    </location>
</feature>
<dbReference type="InterPro" id="IPR050730">
    <property type="entry name" value="UBX_domain-protein"/>
</dbReference>
<dbReference type="OMA" id="HELMYHA"/>
<dbReference type="PANTHER" id="PTHR23322">
    <property type="entry name" value="FAS-ASSOCIATED PROTEIN"/>
    <property type="match status" value="1"/>
</dbReference>
<evidence type="ECO:0000313" key="3">
    <source>
        <dbReference type="EnsemblPlants" id="OB02G32920.1"/>
    </source>
</evidence>
<name>J3LF75_ORYBR</name>
<dbReference type="SUPFAM" id="SSF54236">
    <property type="entry name" value="Ubiquitin-like"/>
    <property type="match status" value="1"/>
</dbReference>
<dbReference type="STRING" id="4533.J3LF75"/>
<dbReference type="Proteomes" id="UP000006038">
    <property type="component" value="Unassembled WGS sequence"/>
</dbReference>
<dbReference type="SUPFAM" id="SSF52833">
    <property type="entry name" value="Thioredoxin-like"/>
    <property type="match status" value="1"/>
</dbReference>
<dbReference type="InterPro" id="IPR036249">
    <property type="entry name" value="Thioredoxin-like_sf"/>
</dbReference>
<dbReference type="CDD" id="cd02958">
    <property type="entry name" value="UAS"/>
    <property type="match status" value="1"/>
</dbReference>
<dbReference type="GO" id="GO:0043161">
    <property type="term" value="P:proteasome-mediated ubiquitin-dependent protein catabolic process"/>
    <property type="evidence" value="ECO:0007669"/>
    <property type="project" value="TreeGrafter"/>
</dbReference>
<evidence type="ECO:0000259" key="2">
    <source>
        <dbReference type="PROSITE" id="PS50033"/>
    </source>
</evidence>
<dbReference type="AlphaFoldDB" id="J3LF75"/>
<evidence type="ECO:0000256" key="1">
    <source>
        <dbReference type="SAM" id="MobiDB-lite"/>
    </source>
</evidence>
<feature type="region of interest" description="Disordered" evidence="1">
    <location>
        <begin position="338"/>
        <end position="369"/>
    </location>
</feature>
<dbReference type="InterPro" id="IPR001012">
    <property type="entry name" value="UBX_dom"/>
</dbReference>
<sequence length="452" mass="49929">MPSRDRSRDVRPAPSVWGEEQPSVKPSVAPVHIQMPSWTSSVPMQTPSGAPVHTQMPSATPPVRAPVPVHVPSQPVNQPTGWGSNGRGDEEEEAIFGEDLEEDDGLDEEYIYSDGEDDVDADDEYDDYLDDIEETPPPPPSQPEKKSLAELYRRPHELMYHADFHSTMVHAARQDRWLLLNLQSTGEFTSQVHNRDLWANELIAQVVSENFVFSLLERYGAGDDDVEASKVCCFYKLHDQLPAVLVVDPITGQMLAKWTGVIEPDAFLLNIEEYSKSKPSMSSKPYMFQTKALPVRSAPANEPAGEQQQEPATVDTAVPMDEGSVQAESDTAAVPVDEHGVEESATSGAGGCSTQQPQPAADDHDDDEPMEGEKIYKMRIRFPDGSVVTKEFGCKRRVAALFAYCRSVLHEKPQAFKIKRLLFGVFSELPEGDKSFEDLGLNCATVSVVLDT</sequence>
<dbReference type="PROSITE" id="PS50033">
    <property type="entry name" value="UBX"/>
    <property type="match status" value="1"/>
</dbReference>
<dbReference type="CDD" id="cd01767">
    <property type="entry name" value="UBX"/>
    <property type="match status" value="1"/>
</dbReference>
<reference evidence="3" key="1">
    <citation type="submission" date="2013-04" db="UniProtKB">
        <authorList>
            <consortium name="EnsemblPlants"/>
        </authorList>
    </citation>
    <scope>IDENTIFICATION</scope>
</reference>
<dbReference type="InterPro" id="IPR029071">
    <property type="entry name" value="Ubiquitin-like_domsf"/>
</dbReference>
<accession>J3LF75</accession>
<dbReference type="SMART" id="SM00594">
    <property type="entry name" value="UAS"/>
    <property type="match status" value="1"/>
</dbReference>
<dbReference type="EnsemblPlants" id="OB02G32920.1">
    <property type="protein sequence ID" value="OB02G32920.1"/>
    <property type="gene ID" value="OB02G32920"/>
</dbReference>
<dbReference type="Pfam" id="PF13899">
    <property type="entry name" value="Thioredoxin_7"/>
    <property type="match status" value="1"/>
</dbReference>
<dbReference type="PANTHER" id="PTHR23322:SF64">
    <property type="entry name" value="OS02G0640700 PROTEIN"/>
    <property type="match status" value="1"/>
</dbReference>
<feature type="compositionally biased region" description="Basic and acidic residues" evidence="1">
    <location>
        <begin position="1"/>
        <end position="11"/>
    </location>
</feature>
<protein>
    <recommendedName>
        <fullName evidence="2">UBX domain-containing protein</fullName>
    </recommendedName>
</protein>
<dbReference type="Pfam" id="PF00789">
    <property type="entry name" value="UBX"/>
    <property type="match status" value="1"/>
</dbReference>
<dbReference type="HOGENOM" id="CLU_021255_0_0_1"/>
<feature type="region of interest" description="Disordered" evidence="1">
    <location>
        <begin position="1"/>
        <end position="89"/>
    </location>
</feature>
<feature type="domain" description="UBX" evidence="2">
    <location>
        <begin position="371"/>
        <end position="449"/>
    </location>
</feature>
<dbReference type="eggNOG" id="KOG1364">
    <property type="taxonomic scope" value="Eukaryota"/>
</dbReference>
<keyword evidence="4" id="KW-1185">Reference proteome</keyword>
<dbReference type="GO" id="GO:0043130">
    <property type="term" value="F:ubiquitin binding"/>
    <property type="evidence" value="ECO:0007669"/>
    <property type="project" value="TreeGrafter"/>
</dbReference>
<dbReference type="InterPro" id="IPR006577">
    <property type="entry name" value="UAS"/>
</dbReference>